<gene>
    <name evidence="3" type="ORF">GS398_17355</name>
</gene>
<reference evidence="3 4" key="1">
    <citation type="submission" date="2019-11" db="EMBL/GenBank/DDBJ databases">
        <title>Pedobacter sp. HMF7056 Genome sequencing and assembly.</title>
        <authorList>
            <person name="Kang H."/>
            <person name="Kim H."/>
            <person name="Joh K."/>
        </authorList>
    </citation>
    <scope>NUCLEOTIDE SEQUENCE [LARGE SCALE GENOMIC DNA]</scope>
    <source>
        <strain evidence="3 4">HMF7056</strain>
    </source>
</reference>
<evidence type="ECO:0000259" key="2">
    <source>
        <dbReference type="Pfam" id="PF06439"/>
    </source>
</evidence>
<keyword evidence="4" id="KW-1185">Reference proteome</keyword>
<name>A0A7K1Y1G9_9SPHI</name>
<dbReference type="Pfam" id="PF06439">
    <property type="entry name" value="3keto-disac_hyd"/>
    <property type="match status" value="1"/>
</dbReference>
<feature type="domain" description="3-keto-alpha-glucoside-1,2-lyase/3-keto-2-hydroxy-glucal hydratase" evidence="2">
    <location>
        <begin position="65"/>
        <end position="234"/>
    </location>
</feature>
<dbReference type="GO" id="GO:0016787">
    <property type="term" value="F:hydrolase activity"/>
    <property type="evidence" value="ECO:0007669"/>
    <property type="project" value="InterPro"/>
</dbReference>
<proteinExistence type="predicted"/>
<comment type="caution">
    <text evidence="3">The sequence shown here is derived from an EMBL/GenBank/DDBJ whole genome shotgun (WGS) entry which is preliminary data.</text>
</comment>
<dbReference type="InterPro" id="IPR010496">
    <property type="entry name" value="AL/BT2_dom"/>
</dbReference>
<organism evidence="3 4">
    <name type="scientific">Hufsiella ginkgonis</name>
    <dbReference type="NCBI Taxonomy" id="2695274"/>
    <lineage>
        <taxon>Bacteria</taxon>
        <taxon>Pseudomonadati</taxon>
        <taxon>Bacteroidota</taxon>
        <taxon>Sphingobacteriia</taxon>
        <taxon>Sphingobacteriales</taxon>
        <taxon>Sphingobacteriaceae</taxon>
        <taxon>Hufsiella</taxon>
    </lineage>
</organism>
<accession>A0A7K1Y1G9</accession>
<protein>
    <submittedName>
        <fullName evidence="3">DUF1080 domain-containing protein</fullName>
    </submittedName>
</protein>
<dbReference type="Proteomes" id="UP000451233">
    <property type="component" value="Unassembled WGS sequence"/>
</dbReference>
<dbReference type="Gene3D" id="2.60.120.560">
    <property type="entry name" value="Exo-inulinase, domain 1"/>
    <property type="match status" value="1"/>
</dbReference>
<evidence type="ECO:0000313" key="3">
    <source>
        <dbReference type="EMBL" id="MXV17071.1"/>
    </source>
</evidence>
<keyword evidence="1" id="KW-0732">Signal</keyword>
<dbReference type="EMBL" id="WVHS01000004">
    <property type="protein sequence ID" value="MXV17071.1"/>
    <property type="molecule type" value="Genomic_DNA"/>
</dbReference>
<sequence length="475" mass="52309">MKLFTFLLFFLLTATCAVAQQDAAYTPVLLTGPNSFKPLPANWKLVSEVFFNPLADGDPVLKNGTGVLVNIPAKNKKWNEGHLLTNMEHGDLDLDLDLMMAKGSNSGIYLQGRYEVRLSDSWGKQDPDYTDAGGIYKREANTEGAEGRPPAQNVSRAPGLWQHMQIVFRAPRFNAEGKKTENARLVKVIYNGVTIQENIELSGPTTGGIASDETAMAPLMFQGDHGQVALRNIRYRVPPANTEPVRRASAVVNPILVSPGVAPVVHRGFLNYNGKKLTAPVAVGYPQKVSYAYDLDKGRLLEVWRGDFLDATGMWYSRGEQQLAVALGSLIVLPGKPTLAFLPGKDSVWPDSNTAAYNYLGYDLLKDGSPVFKYQLGDAMIRETLTPDNSGKRFTHSISAEMAKEAKDLWFRVAEGSDIALQPGGLYAVNDKQYYIQLPEKVKPLIRKTAANTTEMLLPVTIKDQKGGVNYELVW</sequence>
<feature type="signal peptide" evidence="1">
    <location>
        <begin position="1"/>
        <end position="19"/>
    </location>
</feature>
<dbReference type="AlphaFoldDB" id="A0A7K1Y1G9"/>
<evidence type="ECO:0000313" key="4">
    <source>
        <dbReference type="Proteomes" id="UP000451233"/>
    </source>
</evidence>
<dbReference type="RefSeq" id="WP_160908077.1">
    <property type="nucleotide sequence ID" value="NZ_WVHS01000004.1"/>
</dbReference>
<feature type="chain" id="PRO_5029712305" evidence="1">
    <location>
        <begin position="20"/>
        <end position="475"/>
    </location>
</feature>
<evidence type="ECO:0000256" key="1">
    <source>
        <dbReference type="SAM" id="SignalP"/>
    </source>
</evidence>